<dbReference type="EMBL" id="AGEY01000048">
    <property type="protein sequence ID" value="EHL99112.1"/>
    <property type="molecule type" value="Genomic_DNA"/>
</dbReference>
<organism evidence="1 2">
    <name type="scientific">Lentilactobacillus parafarraginis F0439</name>
    <dbReference type="NCBI Taxonomy" id="797515"/>
    <lineage>
        <taxon>Bacteria</taxon>
        <taxon>Bacillati</taxon>
        <taxon>Bacillota</taxon>
        <taxon>Bacilli</taxon>
        <taxon>Lactobacillales</taxon>
        <taxon>Lactobacillaceae</taxon>
        <taxon>Lentilactobacillus</taxon>
    </lineage>
</organism>
<comment type="caution">
    <text evidence="1">The sequence shown here is derived from an EMBL/GenBank/DDBJ whole genome shotgun (WGS) entry which is preliminary data.</text>
</comment>
<feature type="non-terminal residue" evidence="1">
    <location>
        <position position="1"/>
    </location>
</feature>
<proteinExistence type="predicted"/>
<evidence type="ECO:0000313" key="2">
    <source>
        <dbReference type="Proteomes" id="UP000004625"/>
    </source>
</evidence>
<dbReference type="AlphaFoldDB" id="G9ZN16"/>
<sequence length="44" mass="5426">TLHNLFVENFVQFSKSYSLSKRLYVAFDNYLILSDFQWKIKQFF</sequence>
<protein>
    <submittedName>
        <fullName evidence="1">Uncharacterized protein</fullName>
    </submittedName>
</protein>
<gene>
    <name evidence="1" type="ORF">HMPREF9103_01117</name>
</gene>
<reference evidence="1 2" key="1">
    <citation type="submission" date="2011-09" db="EMBL/GenBank/DDBJ databases">
        <authorList>
            <person name="Weinstock G."/>
            <person name="Sodergren E."/>
            <person name="Clifton S."/>
            <person name="Fulton L."/>
            <person name="Fulton B."/>
            <person name="Courtney L."/>
            <person name="Fronick C."/>
            <person name="Harrison M."/>
            <person name="Strong C."/>
            <person name="Farmer C."/>
            <person name="Delahaunty K."/>
            <person name="Markovic C."/>
            <person name="Hall O."/>
            <person name="Minx P."/>
            <person name="Tomlinson C."/>
            <person name="Mitreva M."/>
            <person name="Hou S."/>
            <person name="Chen J."/>
            <person name="Wollam A."/>
            <person name="Pepin K.H."/>
            <person name="Johnson M."/>
            <person name="Bhonagiri V."/>
            <person name="Zhang X."/>
            <person name="Suruliraj S."/>
            <person name="Warren W."/>
            <person name="Chinwalla A."/>
            <person name="Mardis E.R."/>
            <person name="Wilson R.K."/>
        </authorList>
    </citation>
    <scope>NUCLEOTIDE SEQUENCE [LARGE SCALE GENOMIC DNA]</scope>
    <source>
        <strain evidence="1 2">F0439</strain>
    </source>
</reference>
<keyword evidence="2" id="KW-1185">Reference proteome</keyword>
<dbReference type="Proteomes" id="UP000004625">
    <property type="component" value="Unassembled WGS sequence"/>
</dbReference>
<dbReference type="HOGENOM" id="CLU_3226360_0_0_9"/>
<evidence type="ECO:0000313" key="1">
    <source>
        <dbReference type="EMBL" id="EHL99112.1"/>
    </source>
</evidence>
<name>G9ZN16_9LACO</name>
<accession>G9ZN16</accession>